<evidence type="ECO:0000313" key="3">
    <source>
        <dbReference type="Proteomes" id="UP000250169"/>
    </source>
</evidence>
<evidence type="ECO:0000313" key="2">
    <source>
        <dbReference type="EMBL" id="SQA92788.1"/>
    </source>
</evidence>
<dbReference type="EMBL" id="UAVS01000001">
    <property type="protein sequence ID" value="SQA92788.1"/>
    <property type="molecule type" value="Genomic_DNA"/>
</dbReference>
<name>A0A2X2SK77_CAPOC</name>
<gene>
    <name evidence="2" type="ORF">NCTC11545_00148</name>
</gene>
<reference evidence="2 3" key="1">
    <citation type="submission" date="2018-06" db="EMBL/GenBank/DDBJ databases">
        <authorList>
            <consortium name="Pathogen Informatics"/>
            <person name="Doyle S."/>
        </authorList>
    </citation>
    <scope>NUCLEOTIDE SEQUENCE [LARGE SCALE GENOMIC DNA]</scope>
    <source>
        <strain evidence="2 3">NCTC11545</strain>
    </source>
</reference>
<protein>
    <submittedName>
        <fullName evidence="2">Uncharacterized protein</fullName>
    </submittedName>
</protein>
<dbReference type="AlphaFoldDB" id="A0A2X2SK77"/>
<sequence>MGGADFSDESDSLEEGLEDSEGNGEVRKRRGRVFDEKRV</sequence>
<proteinExistence type="predicted"/>
<organism evidence="2 3">
    <name type="scientific">Capnocytophaga ochracea</name>
    <dbReference type="NCBI Taxonomy" id="1018"/>
    <lineage>
        <taxon>Bacteria</taxon>
        <taxon>Pseudomonadati</taxon>
        <taxon>Bacteroidota</taxon>
        <taxon>Flavobacteriia</taxon>
        <taxon>Flavobacteriales</taxon>
        <taxon>Flavobacteriaceae</taxon>
        <taxon>Capnocytophaga</taxon>
    </lineage>
</organism>
<accession>A0A2X2SK77</accession>
<feature type="region of interest" description="Disordered" evidence="1">
    <location>
        <begin position="1"/>
        <end position="39"/>
    </location>
</feature>
<dbReference type="Proteomes" id="UP000250169">
    <property type="component" value="Unassembled WGS sequence"/>
</dbReference>
<feature type="compositionally biased region" description="Acidic residues" evidence="1">
    <location>
        <begin position="1"/>
        <end position="22"/>
    </location>
</feature>
<evidence type="ECO:0000256" key="1">
    <source>
        <dbReference type="SAM" id="MobiDB-lite"/>
    </source>
</evidence>